<comment type="cofactor">
    <cofactor evidence="8">
        <name>heme</name>
        <dbReference type="ChEBI" id="CHEBI:30413"/>
    </cofactor>
</comment>
<keyword evidence="11" id="KW-1185">Reference proteome</keyword>
<evidence type="ECO:0000256" key="1">
    <source>
        <dbReference type="ARBA" id="ARBA00008072"/>
    </source>
</evidence>
<dbReference type="Pfam" id="PF00107">
    <property type="entry name" value="ADH_zinc_N"/>
    <property type="match status" value="1"/>
</dbReference>
<dbReference type="AlphaFoldDB" id="A0A397GWY6"/>
<dbReference type="InterPro" id="IPR014718">
    <property type="entry name" value="GH-type_carb-bd"/>
</dbReference>
<keyword evidence="5" id="KW-0521">NADP</keyword>
<keyword evidence="8" id="KW-0349">Heme</keyword>
<dbReference type="InterPro" id="IPR008183">
    <property type="entry name" value="Aldose_1/G6P_1-epimerase"/>
</dbReference>
<comment type="caution">
    <text evidence="10">The sequence shown here is derived from an EMBL/GenBank/DDBJ whole genome shotgun (WGS) entry which is preliminary data.</text>
</comment>
<dbReference type="OrthoDB" id="274691at2759"/>
<dbReference type="GO" id="GO:0016651">
    <property type="term" value="F:oxidoreductase activity, acting on NAD(P)H"/>
    <property type="evidence" value="ECO:0007669"/>
    <property type="project" value="InterPro"/>
</dbReference>
<dbReference type="GO" id="GO:0005975">
    <property type="term" value="P:carbohydrate metabolic process"/>
    <property type="evidence" value="ECO:0007669"/>
    <property type="project" value="InterPro"/>
</dbReference>
<dbReference type="InterPro" id="IPR001128">
    <property type="entry name" value="Cyt_P450"/>
</dbReference>
<evidence type="ECO:0000256" key="7">
    <source>
        <dbReference type="ARBA" id="ARBA00023004"/>
    </source>
</evidence>
<dbReference type="Gene3D" id="3.90.180.10">
    <property type="entry name" value="Medium-chain alcohol dehydrogenases, catalytic domain"/>
    <property type="match status" value="1"/>
</dbReference>
<accession>A0A397GWY6</accession>
<dbReference type="InterPro" id="IPR013149">
    <property type="entry name" value="ADH-like_C"/>
</dbReference>
<evidence type="ECO:0000313" key="11">
    <source>
        <dbReference type="Proteomes" id="UP000215305"/>
    </source>
</evidence>
<dbReference type="GO" id="GO:0005506">
    <property type="term" value="F:iron ion binding"/>
    <property type="evidence" value="ECO:0007669"/>
    <property type="project" value="InterPro"/>
</dbReference>
<dbReference type="Gene3D" id="3.40.50.720">
    <property type="entry name" value="NAD(P)-binding Rossmann-like Domain"/>
    <property type="match status" value="1"/>
</dbReference>
<gene>
    <name evidence="10" type="ORF">CDV56_103918</name>
</gene>
<protein>
    <recommendedName>
        <fullName evidence="9">Enoyl reductase (ER) domain-containing protein</fullName>
    </recommendedName>
</protein>
<dbReference type="InterPro" id="IPR020843">
    <property type="entry name" value="ER"/>
</dbReference>
<dbReference type="InterPro" id="IPR036396">
    <property type="entry name" value="Cyt_P450_sf"/>
</dbReference>
<evidence type="ECO:0000256" key="3">
    <source>
        <dbReference type="ARBA" id="ARBA00022723"/>
    </source>
</evidence>
<sequence length="812" mass="88184">MSELPSNQTAIVALDDGTLGLRNDIQIPSLEDDMILVKNAFVALNPIDTKMVGKLASPGAIAGMDFAGEVISIGSKVQTAAPIQPGDRICGAVPGMHSLTPAVGAFAQYVGATDLTTMKVPDHMSLEEAVTLGSGIGTIGLALFKSLDVPGSPGLPASKPVDVLVYGGSTATGTLAIQLLKLSGLNPITTCSPNNFDLVKSYGATAVFDYRQETCADEIRKHTRNSLKFVLDCISEPETMQFCYKCLGRSGGKYTALEPYPEFLHTRPKTVVPDGVLGPTLLGKRLGWPEPFGTDLAAADFGLLRVQDHLPYLNAFCSEVLRCYPFSPIIVKVAQRETTLMGQRIPKGTVVLYSAEVSNHDKTLWGPDADQFNPERWMGEGKAKSGGSSSNYAMLTFGAGPRNCIGANFARATLECLVAAVLSTFEIELANPDTAGRLKFGQTKKSAEGVYGRLNTAVILEELTVELQSSNEPLESFSRHPRRRKPTTEEGKFIIQSEGIRLAFTNHGAALTNLWLNNTHGEEIDVVLGLDDATGYPSLQSNPFLNGVIGRYAGFLSNSSYPVDGTIYPVTANAHNATSLFNGGDKGWGRLTWDIAVHINNSITFVLFDNRWNGFPGIFASCPINLSRQVFFNLDGFRNNAGDSTVLDHRLRLPVAGMRFDVDERGIPTGDMKSNREGKEFDFWSADKSIGEEVQKGGNAGFDVTYALSHKPLGDKEDEPVAILSSKLSGVTMELYTDQDALHVHTWDNNLGLQLKKGQGPGKVPQHGAISLEMQDWPDAVHHPEWRHRKTIWGMDGLYTRFATYKFSVEEK</sequence>
<organism evidence="10 11">
    <name type="scientific">Aspergillus thermomutatus</name>
    <name type="common">Neosartorya pseudofischeri</name>
    <dbReference type="NCBI Taxonomy" id="41047"/>
    <lineage>
        <taxon>Eukaryota</taxon>
        <taxon>Fungi</taxon>
        <taxon>Dikarya</taxon>
        <taxon>Ascomycota</taxon>
        <taxon>Pezizomycotina</taxon>
        <taxon>Eurotiomycetes</taxon>
        <taxon>Eurotiomycetidae</taxon>
        <taxon>Eurotiales</taxon>
        <taxon>Aspergillaceae</taxon>
        <taxon>Aspergillus</taxon>
        <taxon>Aspergillus subgen. Fumigati</taxon>
    </lineage>
</organism>
<dbReference type="InterPro" id="IPR013154">
    <property type="entry name" value="ADH-like_N"/>
</dbReference>
<dbReference type="STRING" id="41047.A0A397GWY6"/>
<dbReference type="Pfam" id="PF00067">
    <property type="entry name" value="p450"/>
    <property type="match status" value="1"/>
</dbReference>
<evidence type="ECO:0000256" key="8">
    <source>
        <dbReference type="PIRSR" id="PIRSR602401-1"/>
    </source>
</evidence>
<comment type="subunit">
    <text evidence="2">Monomer.</text>
</comment>
<dbReference type="SMART" id="SM00829">
    <property type="entry name" value="PKS_ER"/>
    <property type="match status" value="1"/>
</dbReference>
<dbReference type="CDD" id="cd08249">
    <property type="entry name" value="enoyl_reductase_like"/>
    <property type="match status" value="1"/>
</dbReference>
<dbReference type="InterPro" id="IPR036291">
    <property type="entry name" value="NAD(P)-bd_dom_sf"/>
</dbReference>
<dbReference type="SUPFAM" id="SSF48264">
    <property type="entry name" value="Cytochrome P450"/>
    <property type="match status" value="1"/>
</dbReference>
<dbReference type="GO" id="GO:0004497">
    <property type="term" value="F:monooxygenase activity"/>
    <property type="evidence" value="ECO:0007669"/>
    <property type="project" value="InterPro"/>
</dbReference>
<dbReference type="VEuPathDB" id="FungiDB:CDV56_103918"/>
<dbReference type="PANTHER" id="PTHR45348:SF1">
    <property type="entry name" value="TRANS-ENOYL REDUCTASE STHE"/>
    <property type="match status" value="1"/>
</dbReference>
<keyword evidence="4" id="KW-0547">Nucleotide-binding</keyword>
<dbReference type="InterPro" id="IPR002401">
    <property type="entry name" value="Cyt_P450_E_grp-I"/>
</dbReference>
<evidence type="ECO:0000256" key="2">
    <source>
        <dbReference type="ARBA" id="ARBA00011245"/>
    </source>
</evidence>
<feature type="binding site" description="axial binding residue" evidence="8">
    <location>
        <position position="404"/>
    </location>
    <ligand>
        <name>heme</name>
        <dbReference type="ChEBI" id="CHEBI:30413"/>
    </ligand>
    <ligandPart>
        <name>Fe</name>
        <dbReference type="ChEBI" id="CHEBI:18248"/>
    </ligandPart>
</feature>
<dbReference type="GO" id="GO:0000166">
    <property type="term" value="F:nucleotide binding"/>
    <property type="evidence" value="ECO:0007669"/>
    <property type="project" value="UniProtKB-KW"/>
</dbReference>
<dbReference type="SUPFAM" id="SSF51735">
    <property type="entry name" value="NAD(P)-binding Rossmann-fold domains"/>
    <property type="match status" value="1"/>
</dbReference>
<keyword evidence="7 8" id="KW-0408">Iron</keyword>
<dbReference type="PROSITE" id="PS00086">
    <property type="entry name" value="CYTOCHROME_P450"/>
    <property type="match status" value="1"/>
</dbReference>
<dbReference type="GO" id="GO:0016705">
    <property type="term" value="F:oxidoreductase activity, acting on paired donors, with incorporation or reduction of molecular oxygen"/>
    <property type="evidence" value="ECO:0007669"/>
    <property type="project" value="InterPro"/>
</dbReference>
<dbReference type="PANTHER" id="PTHR45348">
    <property type="entry name" value="HYPOTHETICAL OXIDOREDUCTASE (EUROFUNG)"/>
    <property type="match status" value="1"/>
</dbReference>
<comment type="similarity">
    <text evidence="1">Belongs to the zinc-containing alcohol dehydrogenase family.</text>
</comment>
<dbReference type="Gene3D" id="1.10.630.10">
    <property type="entry name" value="Cytochrome P450"/>
    <property type="match status" value="1"/>
</dbReference>
<keyword evidence="6" id="KW-0560">Oxidoreductase</keyword>
<dbReference type="EMBL" id="NKHU02000099">
    <property type="protein sequence ID" value="RHZ55501.1"/>
    <property type="molecule type" value="Genomic_DNA"/>
</dbReference>
<evidence type="ECO:0000256" key="4">
    <source>
        <dbReference type="ARBA" id="ARBA00022741"/>
    </source>
</evidence>
<reference evidence="10" key="1">
    <citation type="submission" date="2018-08" db="EMBL/GenBank/DDBJ databases">
        <title>Draft genome sequence of azole-resistant Aspergillus thermomutatus (Neosartorya pseudofischeri) strain HMR AF 39, isolated from a human nasal aspirate.</title>
        <authorList>
            <person name="Parent-Michaud M."/>
            <person name="Dufresne P.J."/>
            <person name="Fournier E."/>
            <person name="Martineau C."/>
            <person name="Moreira S."/>
            <person name="Perkins V."/>
            <person name="De Repentigny L."/>
            <person name="Dufresne S.F."/>
        </authorList>
    </citation>
    <scope>NUCLEOTIDE SEQUENCE [LARGE SCALE GENOMIC DNA]</scope>
    <source>
        <strain evidence="10">HMR AF 39</strain>
    </source>
</reference>
<proteinExistence type="inferred from homology"/>
<dbReference type="Gene3D" id="2.70.98.10">
    <property type="match status" value="2"/>
</dbReference>
<evidence type="ECO:0000259" key="9">
    <source>
        <dbReference type="SMART" id="SM00829"/>
    </source>
</evidence>
<dbReference type="GeneID" id="38125892"/>
<keyword evidence="3 8" id="KW-0479">Metal-binding</keyword>
<dbReference type="PRINTS" id="PR00463">
    <property type="entry name" value="EP450I"/>
</dbReference>
<dbReference type="GO" id="GO:0044283">
    <property type="term" value="P:small molecule biosynthetic process"/>
    <property type="evidence" value="ECO:0007669"/>
    <property type="project" value="UniProtKB-ARBA"/>
</dbReference>
<dbReference type="SUPFAM" id="SSF50129">
    <property type="entry name" value="GroES-like"/>
    <property type="match status" value="1"/>
</dbReference>
<dbReference type="GO" id="GO:0030246">
    <property type="term" value="F:carbohydrate binding"/>
    <property type="evidence" value="ECO:0007669"/>
    <property type="project" value="InterPro"/>
</dbReference>
<dbReference type="InterPro" id="IPR017972">
    <property type="entry name" value="Cyt_P450_CS"/>
</dbReference>
<dbReference type="GO" id="GO:0016853">
    <property type="term" value="F:isomerase activity"/>
    <property type="evidence" value="ECO:0007669"/>
    <property type="project" value="InterPro"/>
</dbReference>
<name>A0A397GWY6_ASPTH</name>
<dbReference type="RefSeq" id="XP_026614337.1">
    <property type="nucleotide sequence ID" value="XM_026757537.1"/>
</dbReference>
<dbReference type="InterPro" id="IPR047122">
    <property type="entry name" value="Trans-enoyl_RdTase-like"/>
</dbReference>
<dbReference type="InterPro" id="IPR011032">
    <property type="entry name" value="GroES-like_sf"/>
</dbReference>
<dbReference type="Proteomes" id="UP000215305">
    <property type="component" value="Unassembled WGS sequence"/>
</dbReference>
<dbReference type="GO" id="GO:0020037">
    <property type="term" value="F:heme binding"/>
    <property type="evidence" value="ECO:0007669"/>
    <property type="project" value="InterPro"/>
</dbReference>
<evidence type="ECO:0000256" key="6">
    <source>
        <dbReference type="ARBA" id="ARBA00023002"/>
    </source>
</evidence>
<dbReference type="Pfam" id="PF01263">
    <property type="entry name" value="Aldose_epim"/>
    <property type="match status" value="2"/>
</dbReference>
<evidence type="ECO:0000256" key="5">
    <source>
        <dbReference type="ARBA" id="ARBA00022857"/>
    </source>
</evidence>
<evidence type="ECO:0000313" key="10">
    <source>
        <dbReference type="EMBL" id="RHZ55501.1"/>
    </source>
</evidence>
<dbReference type="Pfam" id="PF08240">
    <property type="entry name" value="ADH_N"/>
    <property type="match status" value="1"/>
</dbReference>
<feature type="domain" description="Enoyl reductase (ER)" evidence="9">
    <location>
        <begin position="20"/>
        <end position="352"/>
    </location>
</feature>
<dbReference type="SUPFAM" id="SSF74650">
    <property type="entry name" value="Galactose mutarotase-like"/>
    <property type="match status" value="1"/>
</dbReference>
<dbReference type="InterPro" id="IPR011013">
    <property type="entry name" value="Gal_mutarotase_sf_dom"/>
</dbReference>